<evidence type="ECO:0000256" key="8">
    <source>
        <dbReference type="SAM" id="MobiDB-lite"/>
    </source>
</evidence>
<feature type="compositionally biased region" description="Low complexity" evidence="8">
    <location>
        <begin position="380"/>
        <end position="389"/>
    </location>
</feature>
<dbReference type="PRINTS" id="PR00380">
    <property type="entry name" value="KINESINHEAVY"/>
</dbReference>
<evidence type="ECO:0000256" key="6">
    <source>
        <dbReference type="RuleBase" id="RU000394"/>
    </source>
</evidence>
<dbReference type="InterPro" id="IPR036961">
    <property type="entry name" value="Kinesin_motor_dom_sf"/>
</dbReference>
<sequence length="855" mass="94377">MSSSSSSSAASRLARPVPFTPKRPLSANASSDDLTAARATRSTAIPSTPTILGSAKKYKAALSSESRARTTSKVKPLGLGSVPPTPIRGQSADGSRPKTPSTPRRGTDSPFLQPSMSEMDVSRIDPEEALVDFQTVEPGDVSAEIDESTLEALNGYGKEDKVLVSIRVKPTEAALAWEIPNTIPKSIKLEQQYTKSSATPPQDFRFDEVLTGSDNKSMYNAVARSHVCAAMDGYNAVVFAYGQTASGKTFTLTGDEDQPGIIPRAMKDIFSYIRRTPAREYLLRCSYLEIYNETIHDLLAPPSSSVTQPVQIQGTGANIILTPLREEVVTSLKSVREVLQRGEGNRRTASTDWNERSSRSHSVFRVVIESRERGSGDDNGPPSGRTTPGFRPPTPGGPRLQARGGRSVQTSVLSLIDLAGSEKATSDKERTREGKYINTSLLTLGTVIATLAENSAKNKNDHVPFRNSKLTRMLQPSLSGNARISVICTINPDTSAIGESTSTLLFAQRIKRVQLNAQKKEVVDTEALLERYRKEIEDLKKRLAEREAEAPVRTRRLSAREQLEESRAMNDLNTRIKQLTKLILTSQTVDESRGDQSRPSSPTKIDFDMSPYQLQQELLGARRHIETQEQQILSLEAALSARPELPADAPESEKDRLIAEQAKTIRELEIVVRGYEDNLGEPLRAVREDVEKEWMEKLEKEVRRREEKEAWADELVKQLEKEKKARLKLEDERQALASFVKRFDTLWLSTGVPLPSTKLNPPMPTPGGAASIFAERQRTRIVSSEVDMPTVAETDSPLRIGTGMVEPSLLEEEWDDVKDVSFENDGPILPPPTKNGDPFKPSGLRDVLGERGNLS</sequence>
<dbReference type="GO" id="GO:0005874">
    <property type="term" value="C:microtubule"/>
    <property type="evidence" value="ECO:0007669"/>
    <property type="project" value="UniProtKB-KW"/>
</dbReference>
<feature type="compositionally biased region" description="Polar residues" evidence="8">
    <location>
        <begin position="63"/>
        <end position="73"/>
    </location>
</feature>
<feature type="compositionally biased region" description="Polar residues" evidence="8">
    <location>
        <begin position="98"/>
        <end position="115"/>
    </location>
</feature>
<reference evidence="10 11" key="1">
    <citation type="submission" date="2016-07" db="EMBL/GenBank/DDBJ databases">
        <title>Draft genome of the white-rot fungus Obba rivulosa 3A-2.</title>
        <authorList>
            <consortium name="DOE Joint Genome Institute"/>
            <person name="Miettinen O."/>
            <person name="Riley R."/>
            <person name="Acob R."/>
            <person name="Barry K."/>
            <person name="Cullen D."/>
            <person name="De Vries R."/>
            <person name="Hainaut M."/>
            <person name="Hatakka A."/>
            <person name="Henrissat B."/>
            <person name="Hilden K."/>
            <person name="Kuo R."/>
            <person name="Labutti K."/>
            <person name="Lipzen A."/>
            <person name="Makela M.R."/>
            <person name="Sandor L."/>
            <person name="Spatafora J.W."/>
            <person name="Grigoriev I.V."/>
            <person name="Hibbett D.S."/>
        </authorList>
    </citation>
    <scope>NUCLEOTIDE SEQUENCE [LARGE SCALE GENOMIC DNA]</scope>
    <source>
        <strain evidence="10 11">3A-2</strain>
    </source>
</reference>
<evidence type="ECO:0000313" key="11">
    <source>
        <dbReference type="Proteomes" id="UP000250043"/>
    </source>
</evidence>
<dbReference type="Proteomes" id="UP000250043">
    <property type="component" value="Unassembled WGS sequence"/>
</dbReference>
<evidence type="ECO:0000256" key="4">
    <source>
        <dbReference type="ARBA" id="ARBA00023175"/>
    </source>
</evidence>
<evidence type="ECO:0000259" key="9">
    <source>
        <dbReference type="PROSITE" id="PS50067"/>
    </source>
</evidence>
<dbReference type="InterPro" id="IPR027640">
    <property type="entry name" value="Kinesin-like_fam"/>
</dbReference>
<keyword evidence="4 5" id="KW-0505">Motor protein</keyword>
<dbReference type="OrthoDB" id="3176171at2759"/>
<dbReference type="GO" id="GO:0008017">
    <property type="term" value="F:microtubule binding"/>
    <property type="evidence" value="ECO:0007669"/>
    <property type="project" value="InterPro"/>
</dbReference>
<dbReference type="PANTHER" id="PTHR47968">
    <property type="entry name" value="CENTROMERE PROTEIN E"/>
    <property type="match status" value="1"/>
</dbReference>
<protein>
    <recommendedName>
        <fullName evidence="6">Kinesin-like protein</fullName>
    </recommendedName>
</protein>
<keyword evidence="6" id="KW-0493">Microtubule</keyword>
<evidence type="ECO:0000313" key="10">
    <source>
        <dbReference type="EMBL" id="OCH88478.1"/>
    </source>
</evidence>
<comment type="similarity">
    <text evidence="5 6">Belongs to the TRAFAC class myosin-kinesin ATPase superfamily. Kinesin family.</text>
</comment>
<evidence type="ECO:0000256" key="5">
    <source>
        <dbReference type="PROSITE-ProRule" id="PRU00283"/>
    </source>
</evidence>
<dbReference type="PROSITE" id="PS50067">
    <property type="entry name" value="KINESIN_MOTOR_2"/>
    <property type="match status" value="1"/>
</dbReference>
<feature type="region of interest" description="Disordered" evidence="8">
    <location>
        <begin position="587"/>
        <end position="607"/>
    </location>
</feature>
<dbReference type="GO" id="GO:0003777">
    <property type="term" value="F:microtubule motor activity"/>
    <property type="evidence" value="ECO:0007669"/>
    <property type="project" value="InterPro"/>
</dbReference>
<dbReference type="EMBL" id="KV722452">
    <property type="protein sequence ID" value="OCH88478.1"/>
    <property type="molecule type" value="Genomic_DNA"/>
</dbReference>
<keyword evidence="3 7" id="KW-0175">Coiled coil</keyword>
<dbReference type="InterPro" id="IPR001752">
    <property type="entry name" value="Kinesin_motor_dom"/>
</dbReference>
<dbReference type="CDD" id="cd22249">
    <property type="entry name" value="UDM1_RNF168_RNF169-like"/>
    <property type="match status" value="1"/>
</dbReference>
<keyword evidence="2 5" id="KW-0067">ATP-binding</keyword>
<dbReference type="InterPro" id="IPR027417">
    <property type="entry name" value="P-loop_NTPase"/>
</dbReference>
<dbReference type="SMART" id="SM00129">
    <property type="entry name" value="KISc"/>
    <property type="match status" value="1"/>
</dbReference>
<proteinExistence type="inferred from homology"/>
<feature type="region of interest" description="Disordered" evidence="8">
    <location>
        <begin position="369"/>
        <end position="407"/>
    </location>
</feature>
<dbReference type="PROSITE" id="PS00411">
    <property type="entry name" value="KINESIN_MOTOR_1"/>
    <property type="match status" value="1"/>
</dbReference>
<accession>A0A8E2AQE9</accession>
<evidence type="ECO:0000256" key="3">
    <source>
        <dbReference type="ARBA" id="ARBA00023054"/>
    </source>
</evidence>
<dbReference type="GO" id="GO:0007018">
    <property type="term" value="P:microtubule-based movement"/>
    <property type="evidence" value="ECO:0007669"/>
    <property type="project" value="InterPro"/>
</dbReference>
<dbReference type="GO" id="GO:0005524">
    <property type="term" value="F:ATP binding"/>
    <property type="evidence" value="ECO:0007669"/>
    <property type="project" value="UniProtKB-UniRule"/>
</dbReference>
<keyword evidence="1 5" id="KW-0547">Nucleotide-binding</keyword>
<keyword evidence="11" id="KW-1185">Reference proteome</keyword>
<gene>
    <name evidence="10" type="ORF">OBBRIDRAFT_827131</name>
</gene>
<feature type="compositionally biased region" description="Polar residues" evidence="8">
    <location>
        <begin position="40"/>
        <end position="51"/>
    </location>
</feature>
<feature type="region of interest" description="Disordered" evidence="8">
    <location>
        <begin position="1"/>
        <end position="115"/>
    </location>
</feature>
<dbReference type="AlphaFoldDB" id="A0A8E2AQE9"/>
<dbReference type="Gene3D" id="3.40.850.10">
    <property type="entry name" value="Kinesin motor domain"/>
    <property type="match status" value="1"/>
</dbReference>
<name>A0A8E2AQE9_9APHY</name>
<feature type="coiled-coil region" evidence="7">
    <location>
        <begin position="515"/>
        <end position="549"/>
    </location>
</feature>
<feature type="compositionally biased region" description="Low complexity" evidence="8">
    <location>
        <begin position="1"/>
        <end position="11"/>
    </location>
</feature>
<dbReference type="InterPro" id="IPR019821">
    <property type="entry name" value="Kinesin_motor_CS"/>
</dbReference>
<dbReference type="Pfam" id="PF00225">
    <property type="entry name" value="Kinesin"/>
    <property type="match status" value="1"/>
</dbReference>
<feature type="region of interest" description="Disordered" evidence="8">
    <location>
        <begin position="816"/>
        <end position="855"/>
    </location>
</feature>
<feature type="binding site" evidence="5">
    <location>
        <begin position="242"/>
        <end position="249"/>
    </location>
    <ligand>
        <name>ATP</name>
        <dbReference type="ChEBI" id="CHEBI:30616"/>
    </ligand>
</feature>
<organism evidence="10 11">
    <name type="scientific">Obba rivulosa</name>
    <dbReference type="NCBI Taxonomy" id="1052685"/>
    <lineage>
        <taxon>Eukaryota</taxon>
        <taxon>Fungi</taxon>
        <taxon>Dikarya</taxon>
        <taxon>Basidiomycota</taxon>
        <taxon>Agaricomycotina</taxon>
        <taxon>Agaricomycetes</taxon>
        <taxon>Polyporales</taxon>
        <taxon>Gelatoporiaceae</taxon>
        <taxon>Obba</taxon>
    </lineage>
</organism>
<evidence type="ECO:0000256" key="1">
    <source>
        <dbReference type="ARBA" id="ARBA00022741"/>
    </source>
</evidence>
<feature type="domain" description="Kinesin motor" evidence="9">
    <location>
        <begin position="161"/>
        <end position="513"/>
    </location>
</feature>
<evidence type="ECO:0000256" key="2">
    <source>
        <dbReference type="ARBA" id="ARBA00022840"/>
    </source>
</evidence>
<dbReference type="SUPFAM" id="SSF52540">
    <property type="entry name" value="P-loop containing nucleoside triphosphate hydrolases"/>
    <property type="match status" value="1"/>
</dbReference>
<evidence type="ECO:0000256" key="7">
    <source>
        <dbReference type="SAM" id="Coils"/>
    </source>
</evidence>
<dbReference type="PANTHER" id="PTHR47968:SF75">
    <property type="entry name" value="CENTROMERE-ASSOCIATED PROTEIN E"/>
    <property type="match status" value="1"/>
</dbReference>